<dbReference type="Pfam" id="PF00067">
    <property type="entry name" value="p450"/>
    <property type="match status" value="2"/>
</dbReference>
<name>A0A2A6CJ10_PRIPA</name>
<reference evidence="5" key="2">
    <citation type="submission" date="2022-06" db="UniProtKB">
        <authorList>
            <consortium name="EnsemblMetazoa"/>
        </authorList>
    </citation>
    <scope>IDENTIFICATION</scope>
    <source>
        <strain evidence="5">PS312</strain>
    </source>
</reference>
<dbReference type="AlphaFoldDB" id="A0A2A6CJ10"/>
<dbReference type="PRINTS" id="PR00463">
    <property type="entry name" value="EP450I"/>
</dbReference>
<evidence type="ECO:0000313" key="6">
    <source>
        <dbReference type="Proteomes" id="UP000005239"/>
    </source>
</evidence>
<dbReference type="Pfam" id="PF10318">
    <property type="entry name" value="7TM_GPCR_Srh"/>
    <property type="match status" value="1"/>
</dbReference>
<dbReference type="SUPFAM" id="SSF48264">
    <property type="entry name" value="Cytochrome P450"/>
    <property type="match status" value="1"/>
</dbReference>
<evidence type="ECO:0000256" key="1">
    <source>
        <dbReference type="ARBA" id="ARBA00010617"/>
    </source>
</evidence>
<dbReference type="GO" id="GO:0004497">
    <property type="term" value="F:monooxygenase activity"/>
    <property type="evidence" value="ECO:0007669"/>
    <property type="project" value="UniProtKB-KW"/>
</dbReference>
<comment type="cofactor">
    <cofactor evidence="3">
        <name>heme</name>
        <dbReference type="ChEBI" id="CHEBI:30413"/>
    </cofactor>
</comment>
<dbReference type="Proteomes" id="UP000005239">
    <property type="component" value="Unassembled WGS sequence"/>
</dbReference>
<dbReference type="GO" id="GO:0020037">
    <property type="term" value="F:heme binding"/>
    <property type="evidence" value="ECO:0007669"/>
    <property type="project" value="InterPro"/>
</dbReference>
<accession>A0A8R1UZ20</accession>
<evidence type="ECO:0000256" key="2">
    <source>
        <dbReference type="ARBA" id="ARBA00023033"/>
    </source>
</evidence>
<dbReference type="PANTHER" id="PTHR24284">
    <property type="entry name" value="CYTOCHROME P450 FAMILY"/>
    <property type="match status" value="1"/>
</dbReference>
<dbReference type="OrthoDB" id="1055148at2759"/>
<evidence type="ECO:0000256" key="3">
    <source>
        <dbReference type="PIRSR" id="PIRSR602401-1"/>
    </source>
</evidence>
<reference evidence="6" key="1">
    <citation type="journal article" date="2008" name="Nat. Genet.">
        <title>The Pristionchus pacificus genome provides a unique perspective on nematode lifestyle and parasitism.</title>
        <authorList>
            <person name="Dieterich C."/>
            <person name="Clifton S.W."/>
            <person name="Schuster L.N."/>
            <person name="Chinwalla A."/>
            <person name="Delehaunty K."/>
            <person name="Dinkelacker I."/>
            <person name="Fulton L."/>
            <person name="Fulton R."/>
            <person name="Godfrey J."/>
            <person name="Minx P."/>
            <person name="Mitreva M."/>
            <person name="Roeseler W."/>
            <person name="Tian H."/>
            <person name="Witte H."/>
            <person name="Yang S.P."/>
            <person name="Wilson R.K."/>
            <person name="Sommer R.J."/>
        </authorList>
    </citation>
    <scope>NUCLEOTIDE SEQUENCE [LARGE SCALE GENOMIC DNA]</scope>
    <source>
        <strain evidence="6">PS312</strain>
    </source>
</reference>
<dbReference type="PANTHER" id="PTHR24284:SF1">
    <property type="entry name" value="CYTOCHROME P450 FAMILY"/>
    <property type="match status" value="1"/>
</dbReference>
<dbReference type="EnsemblMetazoa" id="PPA41730.1">
    <property type="protein sequence ID" value="PPA41730.1"/>
    <property type="gene ID" value="WBGene00280099"/>
</dbReference>
<dbReference type="GO" id="GO:0005506">
    <property type="term" value="F:iron ion binding"/>
    <property type="evidence" value="ECO:0007669"/>
    <property type="project" value="InterPro"/>
</dbReference>
<keyword evidence="2 4" id="KW-0503">Monooxygenase</keyword>
<sequence>MGNLLVAISSLHVLSHGPDRVCEVKRRSPVFRTLVIAISGDDFADRPTAKVLDEAMAFAPNAGVLNSSGENWREQRRASIMILRDFGMGKNLMEERVRSSIADYIDHLRSIADKDNVEMGWPIQVMVANIINETLFGYRYTHEDCQPLMRYVENTKKFFDSLAYSKGLFLGLMFPMLTELPLTRWHTFGKFKDAMEKINSYVVANVNRVMKDYSIEDEPTNFVHAYKQKMSDNEFLDPSKERLRREVHAVVGKERAVPMADQSNMPYSRACVLELQRFANILVANVQRYTTRDTEIRGCKIPKGSWVNADIHYLMASDPLFVNPEKFRPERYLMEDGRTLRKDLIERTVPFSIGKRACAGEGLARVELFLGLTSTFQHFKISPSAGQEIDLTPLPSTILQPKPQTLKIEPLVHLVANLMPEYFVSSSLQYLIDCFVISIFTVSTVLSVLTFYCLFKLRISRHLTMRNCLIYIQGLVVLLIGQVGVSIVMCMVHRHQSIMLPGNSLKFDKILVLATIFVLTIVFHIIHELRSESRSRAASSRMLKSFAILTVQLSAPFLFIIVPASTITIGILMDETVSFEVSIASYYVMHFHSFAHSAFILALTPAYRGFVIEKARLILHTVATVSQFVHIRVHPSQSTTNTRHPTTVC</sequence>
<feature type="binding site" description="axial binding residue" evidence="3">
    <location>
        <position position="358"/>
    </location>
    <ligand>
        <name>heme</name>
        <dbReference type="ChEBI" id="CHEBI:30413"/>
    </ligand>
    <ligandPart>
        <name>Fe</name>
        <dbReference type="ChEBI" id="CHEBI:18248"/>
    </ligandPart>
</feature>
<keyword evidence="3 4" id="KW-0479">Metal-binding</keyword>
<protein>
    <submittedName>
        <fullName evidence="5">G protein-coupled receptor</fullName>
    </submittedName>
</protein>
<comment type="similarity">
    <text evidence="1 4">Belongs to the cytochrome P450 family.</text>
</comment>
<organism evidence="5 6">
    <name type="scientific">Pristionchus pacificus</name>
    <name type="common">Parasitic nematode worm</name>
    <dbReference type="NCBI Taxonomy" id="54126"/>
    <lineage>
        <taxon>Eukaryota</taxon>
        <taxon>Metazoa</taxon>
        <taxon>Ecdysozoa</taxon>
        <taxon>Nematoda</taxon>
        <taxon>Chromadorea</taxon>
        <taxon>Rhabditida</taxon>
        <taxon>Rhabditina</taxon>
        <taxon>Diplogasteromorpha</taxon>
        <taxon>Diplogasteroidea</taxon>
        <taxon>Neodiplogasteridae</taxon>
        <taxon>Pristionchus</taxon>
    </lineage>
</organism>
<dbReference type="InterPro" id="IPR036396">
    <property type="entry name" value="Cyt_P450_sf"/>
</dbReference>
<proteinExistence type="inferred from homology"/>
<accession>A0A2A6CJ10</accession>
<keyword evidence="4" id="KW-0560">Oxidoreductase</keyword>
<dbReference type="Gene3D" id="1.10.630.10">
    <property type="entry name" value="Cytochrome P450"/>
    <property type="match status" value="2"/>
</dbReference>
<dbReference type="PROSITE" id="PS00086">
    <property type="entry name" value="CYTOCHROME_P450"/>
    <property type="match status" value="1"/>
</dbReference>
<dbReference type="InterPro" id="IPR017972">
    <property type="entry name" value="Cyt_P450_CS"/>
</dbReference>
<gene>
    <name evidence="5" type="primary">WBGene00280099</name>
</gene>
<keyword evidence="6" id="KW-1185">Reference proteome</keyword>
<dbReference type="InterPro" id="IPR019422">
    <property type="entry name" value="7TM_GPCR_serpentine_rcpt_Srh"/>
</dbReference>
<evidence type="ECO:0000313" key="5">
    <source>
        <dbReference type="EnsemblMetazoa" id="PPA41730.1"/>
    </source>
</evidence>
<keyword evidence="3 4" id="KW-0349">Heme</keyword>
<dbReference type="InterPro" id="IPR002401">
    <property type="entry name" value="Cyt_P450_E_grp-I"/>
</dbReference>
<dbReference type="GO" id="GO:0016705">
    <property type="term" value="F:oxidoreductase activity, acting on paired donors, with incorporation or reduction of molecular oxygen"/>
    <property type="evidence" value="ECO:0007669"/>
    <property type="project" value="InterPro"/>
</dbReference>
<keyword evidence="3 4" id="KW-0408">Iron</keyword>
<dbReference type="InterPro" id="IPR001128">
    <property type="entry name" value="Cyt_P450"/>
</dbReference>
<evidence type="ECO:0000256" key="4">
    <source>
        <dbReference type="RuleBase" id="RU000461"/>
    </source>
</evidence>